<evidence type="ECO:0000256" key="1">
    <source>
        <dbReference type="SAM" id="SignalP"/>
    </source>
</evidence>
<evidence type="ECO:0008006" key="4">
    <source>
        <dbReference type="Google" id="ProtNLM"/>
    </source>
</evidence>
<dbReference type="RefSeq" id="WP_209238434.1">
    <property type="nucleotide sequence ID" value="NZ_JADKMA010000020.1"/>
</dbReference>
<accession>A0ABS3X7J8</accession>
<protein>
    <recommendedName>
        <fullName evidence="4">Secreted protein</fullName>
    </recommendedName>
</protein>
<evidence type="ECO:0000313" key="2">
    <source>
        <dbReference type="EMBL" id="MBO8191344.1"/>
    </source>
</evidence>
<organism evidence="2 3">
    <name type="scientific">Streptomyces oryzae</name>
    <dbReference type="NCBI Taxonomy" id="1434886"/>
    <lineage>
        <taxon>Bacteria</taxon>
        <taxon>Bacillati</taxon>
        <taxon>Actinomycetota</taxon>
        <taxon>Actinomycetes</taxon>
        <taxon>Kitasatosporales</taxon>
        <taxon>Streptomycetaceae</taxon>
        <taxon>Streptomyces</taxon>
    </lineage>
</organism>
<dbReference type="EMBL" id="JADKMA010000020">
    <property type="protein sequence ID" value="MBO8191344.1"/>
    <property type="molecule type" value="Genomic_DNA"/>
</dbReference>
<name>A0ABS3X7J8_9ACTN</name>
<feature type="chain" id="PRO_5046228379" description="Secreted protein" evidence="1">
    <location>
        <begin position="21"/>
        <end position="143"/>
    </location>
</feature>
<comment type="caution">
    <text evidence="2">The sequence shown here is derived from an EMBL/GenBank/DDBJ whole genome shotgun (WGS) entry which is preliminary data.</text>
</comment>
<dbReference type="Proteomes" id="UP001519064">
    <property type="component" value="Unassembled WGS sequence"/>
</dbReference>
<reference evidence="2 3" key="1">
    <citation type="submission" date="2020-11" db="EMBL/GenBank/DDBJ databases">
        <title>Streptomyces spirodelae sp. nov., isolated from duckweed.</title>
        <authorList>
            <person name="Saimee Y."/>
            <person name="Duangmal K."/>
        </authorList>
    </citation>
    <scope>NUCLEOTIDE SEQUENCE [LARGE SCALE GENOMIC DNA]</scope>
    <source>
        <strain evidence="2 3">S16-07</strain>
    </source>
</reference>
<proteinExistence type="predicted"/>
<evidence type="ECO:0000313" key="3">
    <source>
        <dbReference type="Proteomes" id="UP001519064"/>
    </source>
</evidence>
<keyword evidence="1" id="KW-0732">Signal</keyword>
<gene>
    <name evidence="2" type="ORF">ITI46_06505</name>
</gene>
<keyword evidence="3" id="KW-1185">Reference proteome</keyword>
<feature type="signal peptide" evidence="1">
    <location>
        <begin position="1"/>
        <end position="20"/>
    </location>
</feature>
<sequence length="143" mass="15071">MTKRALGAAASTLLAIGAFAAFGATPATAQAPATTAGSGVVWKEHVDYEHGNAWIEGSFEGHRKGIADWFNNGDKLCANDKLADGWYVRAELSTGRKVSTAGKPSPSYACKGGDLPENGVYSMRMCLVSKWGTDCSPWARAEA</sequence>